<reference evidence="2" key="1">
    <citation type="submission" date="2017-01" db="EMBL/GenBank/DDBJ databases">
        <authorList>
            <person name="Varghese N."/>
            <person name="Submissions S."/>
        </authorList>
    </citation>
    <scope>NUCLEOTIDE SEQUENCE [LARGE SCALE GENOMIC DNA]</scope>
    <source>
        <strain evidence="2">ATCC 51758</strain>
    </source>
</reference>
<name>A0A1N7CQP8_9RHOO</name>
<keyword evidence="2" id="KW-1185">Reference proteome</keyword>
<protein>
    <recommendedName>
        <fullName evidence="3">von Willebrand factor type A domain-containing protein</fullName>
    </recommendedName>
</protein>
<evidence type="ECO:0000313" key="2">
    <source>
        <dbReference type="Proteomes" id="UP000186819"/>
    </source>
</evidence>
<evidence type="ECO:0008006" key="3">
    <source>
        <dbReference type="Google" id="ProtNLM"/>
    </source>
</evidence>
<dbReference type="CDD" id="cd00198">
    <property type="entry name" value="vWFA"/>
    <property type="match status" value="1"/>
</dbReference>
<dbReference type="AlphaFoldDB" id="A0A1N7CQP8"/>
<dbReference type="Gene3D" id="3.40.50.410">
    <property type="entry name" value="von Willebrand factor, type A domain"/>
    <property type="match status" value="1"/>
</dbReference>
<dbReference type="RefSeq" id="WP_244551798.1">
    <property type="nucleotide sequence ID" value="NZ_FTMD01000027.1"/>
</dbReference>
<accession>A0A1N7CQP8</accession>
<dbReference type="SUPFAM" id="SSF53300">
    <property type="entry name" value="vWA-like"/>
    <property type="match status" value="1"/>
</dbReference>
<dbReference type="EMBL" id="FTMD01000027">
    <property type="protein sequence ID" value="SIR65755.1"/>
    <property type="molecule type" value="Genomic_DNA"/>
</dbReference>
<organism evidence="1 2">
    <name type="scientific">Aromatoleum tolulyticum</name>
    <dbReference type="NCBI Taxonomy" id="34027"/>
    <lineage>
        <taxon>Bacteria</taxon>
        <taxon>Pseudomonadati</taxon>
        <taxon>Pseudomonadota</taxon>
        <taxon>Betaproteobacteria</taxon>
        <taxon>Rhodocyclales</taxon>
        <taxon>Rhodocyclaceae</taxon>
        <taxon>Aromatoleum</taxon>
    </lineage>
</organism>
<dbReference type="InterPro" id="IPR036465">
    <property type="entry name" value="vWFA_dom_sf"/>
</dbReference>
<evidence type="ECO:0000313" key="1">
    <source>
        <dbReference type="EMBL" id="SIR65755.1"/>
    </source>
</evidence>
<proteinExistence type="predicted"/>
<dbReference type="STRING" id="34027.SAMN05421829_1277"/>
<gene>
    <name evidence="1" type="ORF">SAMN05421829_1277</name>
</gene>
<dbReference type="Proteomes" id="UP000186819">
    <property type="component" value="Unassembled WGS sequence"/>
</dbReference>
<sequence>MAKNRDTTLRLMSCTGDVKRFVIPGEEGYSDFWRRDKSPIESVELVKLLVAIRKLSTFIGRNVGEIVWSGMELDNALALDPTPIMGTYPVPAGKTDLMVGIMVQEAYKRVEWSERLREMFRLRVQPPTQYEYKFDMFFSVCESVYVDGLANKSVLGHYAEVARDWRIVKTLKSLIKPPTLSEMLHLWWRLAAHRDPELYKQGHSDLTLGGLVMRGSLDQYYSKPMQTMNSIVPALRHDCPALSSVSDRCDFRLDLYEKLWREVLGHIRFWPGDRSDRFMMPDMGDDDDLAQEEAEQAAVKATIVNYANLIEAALPQKNRDFTDQIKGNVANFENVARVEGNDIVMMARNRVDRHLLHKLEQVVRNATDRRSVFNRGLSSGKIHSRRLYRAHTTGAVFQQKNHEFDMRKNVVLLVDATGSMADPTQWDQAEMIYQTLFAAILEYTSNARLFAYNEVKNACRITEIYRGGRMLTVLPHGRTASGEAIIATALNTRTPGKKTLLIHITDGASNWGCGVPDAIKYCKGNGISLLTLGISCSLSSKQSLRDEYGSLVKFVDKAEQLPKLFGELIISEMRESRTPQT</sequence>